<evidence type="ECO:0000259" key="12">
    <source>
        <dbReference type="PROSITE" id="PS50929"/>
    </source>
</evidence>
<dbReference type="InterPro" id="IPR017871">
    <property type="entry name" value="ABC_transporter-like_CS"/>
</dbReference>
<evidence type="ECO:0000256" key="6">
    <source>
        <dbReference type="ARBA" id="ARBA00022840"/>
    </source>
</evidence>
<feature type="transmembrane region" description="Helical" evidence="10">
    <location>
        <begin position="234"/>
        <end position="256"/>
    </location>
</feature>
<evidence type="ECO:0000259" key="11">
    <source>
        <dbReference type="PROSITE" id="PS50893"/>
    </source>
</evidence>
<reference evidence="13" key="1">
    <citation type="submission" date="2016-10" db="EMBL/GenBank/DDBJ databases">
        <title>Sequence of Gallionella enrichment culture.</title>
        <authorList>
            <person name="Poehlein A."/>
            <person name="Muehling M."/>
            <person name="Daniel R."/>
        </authorList>
    </citation>
    <scope>NUCLEOTIDE SEQUENCE</scope>
</reference>
<dbReference type="InterPro" id="IPR036640">
    <property type="entry name" value="ABC1_TM_sf"/>
</dbReference>
<feature type="region of interest" description="Disordered" evidence="9">
    <location>
        <begin position="118"/>
        <end position="145"/>
    </location>
</feature>
<keyword evidence="6 13" id="KW-0067">ATP-binding</keyword>
<dbReference type="Gene3D" id="1.20.1560.10">
    <property type="entry name" value="ABC transporter type 1, transmembrane domain"/>
    <property type="match status" value="1"/>
</dbReference>
<gene>
    <name evidence="13" type="primary">apxIB_5</name>
    <name evidence="13" type="ORF">GALL_193480</name>
</gene>
<evidence type="ECO:0000256" key="9">
    <source>
        <dbReference type="SAM" id="MobiDB-lite"/>
    </source>
</evidence>
<dbReference type="Pfam" id="PF00005">
    <property type="entry name" value="ABC_tran"/>
    <property type="match status" value="1"/>
</dbReference>
<evidence type="ECO:0000313" key="13">
    <source>
        <dbReference type="EMBL" id="OIQ98690.1"/>
    </source>
</evidence>
<dbReference type="GO" id="GO:0016887">
    <property type="term" value="F:ATP hydrolysis activity"/>
    <property type="evidence" value="ECO:0007669"/>
    <property type="project" value="InterPro"/>
</dbReference>
<keyword evidence="5" id="KW-0547">Nucleotide-binding</keyword>
<dbReference type="InterPro" id="IPR027417">
    <property type="entry name" value="P-loop_NTPase"/>
</dbReference>
<evidence type="ECO:0000256" key="5">
    <source>
        <dbReference type="ARBA" id="ARBA00022741"/>
    </source>
</evidence>
<dbReference type="SUPFAM" id="SSF52540">
    <property type="entry name" value="P-loop containing nucleoside triphosphate hydrolases"/>
    <property type="match status" value="1"/>
</dbReference>
<keyword evidence="7 10" id="KW-1133">Transmembrane helix</keyword>
<dbReference type="PROSITE" id="PS50893">
    <property type="entry name" value="ABC_TRANSPORTER_2"/>
    <property type="match status" value="1"/>
</dbReference>
<accession>A0A1J5RSN6</accession>
<dbReference type="PANTHER" id="PTHR24221">
    <property type="entry name" value="ATP-BINDING CASSETTE SUB-FAMILY B"/>
    <property type="match status" value="1"/>
</dbReference>
<dbReference type="InterPro" id="IPR011527">
    <property type="entry name" value="ABC1_TM_dom"/>
</dbReference>
<feature type="transmembrane region" description="Helical" evidence="10">
    <location>
        <begin position="467"/>
        <end position="494"/>
    </location>
</feature>
<comment type="subcellular location">
    <subcellularLocation>
        <location evidence="1">Cell membrane</location>
        <topology evidence="1">Multi-pass membrane protein</topology>
    </subcellularLocation>
</comment>
<dbReference type="InterPro" id="IPR003593">
    <property type="entry name" value="AAA+_ATPase"/>
</dbReference>
<dbReference type="EMBL" id="MLJW01000116">
    <property type="protein sequence ID" value="OIQ98690.1"/>
    <property type="molecule type" value="Genomic_DNA"/>
</dbReference>
<dbReference type="InterPro" id="IPR003439">
    <property type="entry name" value="ABC_transporter-like_ATP-bd"/>
</dbReference>
<evidence type="ECO:0000256" key="8">
    <source>
        <dbReference type="ARBA" id="ARBA00023136"/>
    </source>
</evidence>
<feature type="domain" description="ABC transmembrane type-1" evidence="12">
    <location>
        <begin position="234"/>
        <end position="514"/>
    </location>
</feature>
<evidence type="ECO:0000256" key="2">
    <source>
        <dbReference type="ARBA" id="ARBA00022448"/>
    </source>
</evidence>
<dbReference type="PANTHER" id="PTHR24221:SF647">
    <property type="entry name" value="BLL6336 PROTEIN"/>
    <property type="match status" value="1"/>
</dbReference>
<proteinExistence type="predicted"/>
<evidence type="ECO:0000256" key="4">
    <source>
        <dbReference type="ARBA" id="ARBA00022692"/>
    </source>
</evidence>
<evidence type="ECO:0000256" key="1">
    <source>
        <dbReference type="ARBA" id="ARBA00004651"/>
    </source>
</evidence>
<dbReference type="GO" id="GO:0140359">
    <property type="term" value="F:ABC-type transporter activity"/>
    <property type="evidence" value="ECO:0007669"/>
    <property type="project" value="InterPro"/>
</dbReference>
<dbReference type="GO" id="GO:0005886">
    <property type="term" value="C:plasma membrane"/>
    <property type="evidence" value="ECO:0007669"/>
    <property type="project" value="UniProtKB-SubCell"/>
</dbReference>
<dbReference type="SMART" id="SM00382">
    <property type="entry name" value="AAA"/>
    <property type="match status" value="1"/>
</dbReference>
<dbReference type="AlphaFoldDB" id="A0A1J5RSN6"/>
<dbReference type="Pfam" id="PF00664">
    <property type="entry name" value="ABC_membrane"/>
    <property type="match status" value="1"/>
</dbReference>
<dbReference type="SUPFAM" id="SSF90123">
    <property type="entry name" value="ABC transporter transmembrane region"/>
    <property type="match status" value="1"/>
</dbReference>
<keyword evidence="4 10" id="KW-0812">Transmembrane</keyword>
<dbReference type="InterPro" id="IPR039421">
    <property type="entry name" value="Type_1_exporter"/>
</dbReference>
<feature type="domain" description="ABC transporter" evidence="11">
    <location>
        <begin position="547"/>
        <end position="778"/>
    </location>
</feature>
<evidence type="ECO:0000256" key="3">
    <source>
        <dbReference type="ARBA" id="ARBA00022475"/>
    </source>
</evidence>
<name>A0A1J5RSN6_9ZZZZ</name>
<protein>
    <submittedName>
        <fullName evidence="13">Toxin RTX-I translocation ATP-binding protein</fullName>
    </submittedName>
</protein>
<dbReference type="PROSITE" id="PS50929">
    <property type="entry name" value="ABC_TM1F"/>
    <property type="match status" value="1"/>
</dbReference>
<feature type="transmembrane region" description="Helical" evidence="10">
    <location>
        <begin position="368"/>
        <end position="392"/>
    </location>
</feature>
<comment type="caution">
    <text evidence="13">The sequence shown here is derived from an EMBL/GenBank/DDBJ whole genome shotgun (WGS) entry which is preliminary data.</text>
</comment>
<dbReference type="Gene3D" id="3.40.50.300">
    <property type="entry name" value="P-loop containing nucleotide triphosphate hydrolases"/>
    <property type="match status" value="1"/>
</dbReference>
<keyword evidence="8 10" id="KW-0472">Membrane</keyword>
<keyword evidence="3" id="KW-1003">Cell membrane</keyword>
<dbReference type="PROSITE" id="PS00211">
    <property type="entry name" value="ABC_TRANSPORTER_1"/>
    <property type="match status" value="1"/>
</dbReference>
<dbReference type="GO" id="GO:0005524">
    <property type="term" value="F:ATP binding"/>
    <property type="evidence" value="ECO:0007669"/>
    <property type="project" value="UniProtKB-KW"/>
</dbReference>
<evidence type="ECO:0000256" key="7">
    <source>
        <dbReference type="ARBA" id="ARBA00022989"/>
    </source>
</evidence>
<organism evidence="13">
    <name type="scientific">mine drainage metagenome</name>
    <dbReference type="NCBI Taxonomy" id="410659"/>
    <lineage>
        <taxon>unclassified sequences</taxon>
        <taxon>metagenomes</taxon>
        <taxon>ecological metagenomes</taxon>
    </lineage>
</organism>
<dbReference type="CDD" id="cd18588">
    <property type="entry name" value="ABC_6TM_CyaB_HlyB_like"/>
    <property type="match status" value="1"/>
</dbReference>
<feature type="transmembrane region" description="Helical" evidence="10">
    <location>
        <begin position="341"/>
        <end position="362"/>
    </location>
</feature>
<dbReference type="FunFam" id="3.40.50.300:FF:000299">
    <property type="entry name" value="ABC transporter ATP-binding protein/permease"/>
    <property type="match status" value="1"/>
</dbReference>
<feature type="transmembrane region" description="Helical" evidence="10">
    <location>
        <begin position="268"/>
        <end position="288"/>
    </location>
</feature>
<keyword evidence="2" id="KW-0813">Transport</keyword>
<dbReference type="GO" id="GO:0034040">
    <property type="term" value="F:ATPase-coupled lipid transmembrane transporter activity"/>
    <property type="evidence" value="ECO:0007669"/>
    <property type="project" value="TreeGrafter"/>
</dbReference>
<evidence type="ECO:0000256" key="10">
    <source>
        <dbReference type="SAM" id="Phobius"/>
    </source>
</evidence>
<sequence>MPRRLLKIVSSSLSREPSRHSPTFPFAVEDIVWVMGSFCALNRKPFDPELLVKQFPPPYTSNSFIHAARALGFKIKRRDCDSRAVADFNLPCLVVLHEPIAAEQPDAAPGISIAQSEHAVPPSEIPLQQEESAGAPPAAADKVPAQEVPIRKARPAIVFKIEQDTVILFEAGTNTPKPIAHTEFAERFAGAAFQLALEHQSLKDPDDASSKQKAFGFRWFIPELLKHKRIWRDVLIASLVIQLLALATPLFTQVIIDKVVVHRTQSTLIVIGIALAVFMVFSAMLSWVRQYLILHTGNRVDAVLGHAVFEHLFKLPTRYFEHRPTGVIAARLHGVENIREFIASTAVTLILDLPFLLIFLGIMLYYSVLLTCVALAMMSLILIMSFIVAPLFRKQLNDQFLIGARNQAFTTEYVGGIETVKSLQMEPQLNAKYSDYLAEYLNAGFKVRQIGNTYNVASNAMEQMMTLLILVVGAYTVMNSTDFTIGMLIAFQMFASKISQPMLRLVGLWQQFQQANMSVQRLGDIMNAPAEPYSVIPSRLREGKGHIEIESLSFRYAEDRPFLYEDFNLNVAPGKVVAIMGPSGSGKSTLTKLLQGFYEPAGGTIKIDGTDIRYLSANELRHYFGVVPQETVLFSGTIYDNLLMANPHATFDQIVKCCRMAEIHAAIEQLPKGYQTEIGERGTGLSGGQKQRLSIARALLKQPKILIFDEATSSLDSNTAEHFATTINQLKGKVGMIFITHAMPKSLLVDEVVRIGQGSLSTVSDSNDYAKKESEGGVHR</sequence>